<reference evidence="1 2" key="1">
    <citation type="journal article" date="2021" name="Elife">
        <title>Chloroplast acquisition without the gene transfer in kleptoplastic sea slugs, Plakobranchus ocellatus.</title>
        <authorList>
            <person name="Maeda T."/>
            <person name="Takahashi S."/>
            <person name="Yoshida T."/>
            <person name="Shimamura S."/>
            <person name="Takaki Y."/>
            <person name="Nagai Y."/>
            <person name="Toyoda A."/>
            <person name="Suzuki Y."/>
            <person name="Arimoto A."/>
            <person name="Ishii H."/>
            <person name="Satoh N."/>
            <person name="Nishiyama T."/>
            <person name="Hasebe M."/>
            <person name="Maruyama T."/>
            <person name="Minagawa J."/>
            <person name="Obokata J."/>
            <person name="Shigenobu S."/>
        </authorList>
    </citation>
    <scope>NUCLEOTIDE SEQUENCE [LARGE SCALE GENOMIC DNA]</scope>
</reference>
<comment type="caution">
    <text evidence="1">The sequence shown here is derived from an EMBL/GenBank/DDBJ whole genome shotgun (WGS) entry which is preliminary data.</text>
</comment>
<name>A0AAV4FI52_9GAST</name>
<protein>
    <submittedName>
        <fullName evidence="1">Uncharacterized protein</fullName>
    </submittedName>
</protein>
<keyword evidence="2" id="KW-1185">Reference proteome</keyword>
<dbReference type="EMBL" id="BMAT01004416">
    <property type="protein sequence ID" value="GFR73102.1"/>
    <property type="molecule type" value="Genomic_DNA"/>
</dbReference>
<accession>A0AAV4FI52</accession>
<evidence type="ECO:0000313" key="1">
    <source>
        <dbReference type="EMBL" id="GFR73102.1"/>
    </source>
</evidence>
<dbReference type="AlphaFoldDB" id="A0AAV4FI52"/>
<dbReference type="Proteomes" id="UP000762676">
    <property type="component" value="Unassembled WGS sequence"/>
</dbReference>
<gene>
    <name evidence="1" type="ORF">ElyMa_002130100</name>
</gene>
<sequence>MLYYFNENSNRGRGRPTTTLHITLNNDLKRLQNKDVQLTTKEDLHKLKKNSIAKTGVDHFHRRNKEGSRNLMTKLAEGTKLSKSWGSNNPNWT</sequence>
<evidence type="ECO:0000313" key="2">
    <source>
        <dbReference type="Proteomes" id="UP000762676"/>
    </source>
</evidence>
<organism evidence="1 2">
    <name type="scientific">Elysia marginata</name>
    <dbReference type="NCBI Taxonomy" id="1093978"/>
    <lineage>
        <taxon>Eukaryota</taxon>
        <taxon>Metazoa</taxon>
        <taxon>Spiralia</taxon>
        <taxon>Lophotrochozoa</taxon>
        <taxon>Mollusca</taxon>
        <taxon>Gastropoda</taxon>
        <taxon>Heterobranchia</taxon>
        <taxon>Euthyneura</taxon>
        <taxon>Panpulmonata</taxon>
        <taxon>Sacoglossa</taxon>
        <taxon>Placobranchoidea</taxon>
        <taxon>Plakobranchidae</taxon>
        <taxon>Elysia</taxon>
    </lineage>
</organism>
<proteinExistence type="predicted"/>